<evidence type="ECO:0000256" key="1">
    <source>
        <dbReference type="ARBA" id="ARBA00004496"/>
    </source>
</evidence>
<evidence type="ECO:0000256" key="7">
    <source>
        <dbReference type="ARBA" id="ARBA00023121"/>
    </source>
</evidence>
<dbReference type="HOGENOM" id="CLU_042209_2_0_1"/>
<dbReference type="PANTHER" id="PTHR19308">
    <property type="entry name" value="PHOSPHATIDYLCHOLINE TRANSFER PROTEIN"/>
    <property type="match status" value="1"/>
</dbReference>
<organism evidence="13 14">
    <name type="scientific">Daphnia pulex</name>
    <name type="common">Water flea</name>
    <dbReference type="NCBI Taxonomy" id="6669"/>
    <lineage>
        <taxon>Eukaryota</taxon>
        <taxon>Metazoa</taxon>
        <taxon>Ecdysozoa</taxon>
        <taxon>Arthropoda</taxon>
        <taxon>Crustacea</taxon>
        <taxon>Branchiopoda</taxon>
        <taxon>Diplostraca</taxon>
        <taxon>Cladocera</taxon>
        <taxon>Anomopoda</taxon>
        <taxon>Daphniidae</taxon>
        <taxon>Daphnia</taxon>
    </lineage>
</organism>
<dbReference type="InterPro" id="IPR023393">
    <property type="entry name" value="START-like_dom_sf"/>
</dbReference>
<evidence type="ECO:0000256" key="6">
    <source>
        <dbReference type="ARBA" id="ARBA00023055"/>
    </source>
</evidence>
<dbReference type="EMBL" id="GL732526">
    <property type="protein sequence ID" value="EFX88001.1"/>
    <property type="molecule type" value="Genomic_DNA"/>
</dbReference>
<dbReference type="Gene3D" id="3.30.530.20">
    <property type="match status" value="1"/>
</dbReference>
<keyword evidence="4" id="KW-0597">Phosphoprotein</keyword>
<keyword evidence="7" id="KW-0446">Lipid-binding</keyword>
<dbReference type="Pfam" id="PF01852">
    <property type="entry name" value="START"/>
    <property type="match status" value="1"/>
</dbReference>
<keyword evidence="5" id="KW-0007">Acetylation</keyword>
<reference evidence="13 14" key="1">
    <citation type="journal article" date="2011" name="Science">
        <title>The ecoresponsive genome of Daphnia pulex.</title>
        <authorList>
            <person name="Colbourne J.K."/>
            <person name="Pfrender M.E."/>
            <person name="Gilbert D."/>
            <person name="Thomas W.K."/>
            <person name="Tucker A."/>
            <person name="Oakley T.H."/>
            <person name="Tokishita S."/>
            <person name="Aerts A."/>
            <person name="Arnold G.J."/>
            <person name="Basu M.K."/>
            <person name="Bauer D.J."/>
            <person name="Caceres C.E."/>
            <person name="Carmel L."/>
            <person name="Casola C."/>
            <person name="Choi J.H."/>
            <person name="Detter J.C."/>
            <person name="Dong Q."/>
            <person name="Dusheyko S."/>
            <person name="Eads B.D."/>
            <person name="Frohlich T."/>
            <person name="Geiler-Samerotte K.A."/>
            <person name="Gerlach D."/>
            <person name="Hatcher P."/>
            <person name="Jogdeo S."/>
            <person name="Krijgsveld J."/>
            <person name="Kriventseva E.V."/>
            <person name="Kultz D."/>
            <person name="Laforsch C."/>
            <person name="Lindquist E."/>
            <person name="Lopez J."/>
            <person name="Manak J.R."/>
            <person name="Muller J."/>
            <person name="Pangilinan J."/>
            <person name="Patwardhan R.P."/>
            <person name="Pitluck S."/>
            <person name="Pritham E.J."/>
            <person name="Rechtsteiner A."/>
            <person name="Rho M."/>
            <person name="Rogozin I.B."/>
            <person name="Sakarya O."/>
            <person name="Salamov A."/>
            <person name="Schaack S."/>
            <person name="Shapiro H."/>
            <person name="Shiga Y."/>
            <person name="Skalitzky C."/>
            <person name="Smith Z."/>
            <person name="Souvorov A."/>
            <person name="Sung W."/>
            <person name="Tang Z."/>
            <person name="Tsuchiya D."/>
            <person name="Tu H."/>
            <person name="Vos H."/>
            <person name="Wang M."/>
            <person name="Wolf Y.I."/>
            <person name="Yamagata H."/>
            <person name="Yamada T."/>
            <person name="Ye Y."/>
            <person name="Shaw J.R."/>
            <person name="Andrews J."/>
            <person name="Crease T.J."/>
            <person name="Tang H."/>
            <person name="Lucas S.M."/>
            <person name="Robertson H.M."/>
            <person name="Bork P."/>
            <person name="Koonin E.V."/>
            <person name="Zdobnov E.M."/>
            <person name="Grigoriev I.V."/>
            <person name="Lynch M."/>
            <person name="Boore J.L."/>
        </authorList>
    </citation>
    <scope>NUCLEOTIDE SEQUENCE [LARGE SCALE GENOMIC DNA]</scope>
</reference>
<dbReference type="GO" id="GO:0005829">
    <property type="term" value="C:cytosol"/>
    <property type="evidence" value="ECO:0007669"/>
    <property type="project" value="UniProtKB-ARBA"/>
</dbReference>
<dbReference type="InterPro" id="IPR002913">
    <property type="entry name" value="START_lipid-bd_dom"/>
</dbReference>
<comment type="subcellular location">
    <subcellularLocation>
        <location evidence="1">Cytoplasm</location>
    </subcellularLocation>
</comment>
<comment type="subunit">
    <text evidence="8">Interacts with ACOT13/THEM2.</text>
</comment>
<keyword evidence="2" id="KW-0813">Transport</keyword>
<evidence type="ECO:0000256" key="4">
    <source>
        <dbReference type="ARBA" id="ARBA00022553"/>
    </source>
</evidence>
<dbReference type="GO" id="GO:0008289">
    <property type="term" value="F:lipid binding"/>
    <property type="evidence" value="ECO:0007669"/>
    <property type="project" value="UniProtKB-KW"/>
</dbReference>
<dbReference type="OMA" id="NTEVDGW"/>
<sequence>MLLSATCLSVYNWEDSFLRDEQIEDLASDVAFIKQLTLETLTCKSCQKRLRIDQKIPGVIYCTCPDSKPSNTEVDGWKPFIERSNTLVWRKEHETYKGLYAYKMYARFETVKAMDFLRAQLDTNFRKQWDTSATQLKIIEENKETNTDLVYWEMRWPKPFANRDYVFERKLTFIPKENVCVISSLATSHPSIPVNKSVHRVTEYWSYMVVKPFIDFEKPGTEFVLTYFDNPGLSIPSSVSTWVAMTGI</sequence>
<evidence type="ECO:0000256" key="10">
    <source>
        <dbReference type="ARBA" id="ARBA00077188"/>
    </source>
</evidence>
<evidence type="ECO:0000313" key="13">
    <source>
        <dbReference type="EMBL" id="EFX88001.1"/>
    </source>
</evidence>
<dbReference type="PROSITE" id="PS50848">
    <property type="entry name" value="START"/>
    <property type="match status" value="1"/>
</dbReference>
<dbReference type="KEGG" id="dpx:DAPPUDRAFT_23821"/>
<gene>
    <name evidence="13" type="ORF">DAPPUDRAFT_23821</name>
</gene>
<keyword evidence="6" id="KW-0445">Lipid transport</keyword>
<evidence type="ECO:0000256" key="2">
    <source>
        <dbReference type="ARBA" id="ARBA00022448"/>
    </source>
</evidence>
<evidence type="ECO:0000256" key="3">
    <source>
        <dbReference type="ARBA" id="ARBA00022490"/>
    </source>
</evidence>
<keyword evidence="3" id="KW-0963">Cytoplasm</keyword>
<feature type="domain" description="START" evidence="12">
    <location>
        <begin position="72"/>
        <end position="248"/>
    </location>
</feature>
<evidence type="ECO:0000256" key="11">
    <source>
        <dbReference type="ARBA" id="ARBA00079049"/>
    </source>
</evidence>
<dbReference type="InParanoid" id="E9FX32"/>
<evidence type="ECO:0000259" key="12">
    <source>
        <dbReference type="PROSITE" id="PS50848"/>
    </source>
</evidence>
<dbReference type="GO" id="GO:0006869">
    <property type="term" value="P:lipid transport"/>
    <property type="evidence" value="ECO:0007669"/>
    <property type="project" value="UniProtKB-KW"/>
</dbReference>
<dbReference type="FunFam" id="3.30.530.20:FF:000017">
    <property type="entry name" value="Phosphatidylcholine transfer protein, putative"/>
    <property type="match status" value="1"/>
</dbReference>
<evidence type="ECO:0000256" key="9">
    <source>
        <dbReference type="ARBA" id="ARBA00069061"/>
    </source>
</evidence>
<evidence type="ECO:0000313" key="14">
    <source>
        <dbReference type="Proteomes" id="UP000000305"/>
    </source>
</evidence>
<accession>E9FX32</accession>
<dbReference type="STRING" id="6669.E9FX32"/>
<name>E9FX32_DAPPU</name>
<dbReference type="InterPro" id="IPR051213">
    <property type="entry name" value="START_lipid_transfer"/>
</dbReference>
<protein>
    <recommendedName>
        <fullName evidence="9">Phosphatidylcholine transfer protein</fullName>
    </recommendedName>
    <alternativeName>
        <fullName evidence="11">START domain-containing protein 2</fullName>
    </alternativeName>
    <alternativeName>
        <fullName evidence="10">StAR-related lipid transfer protein 2</fullName>
    </alternativeName>
</protein>
<proteinExistence type="predicted"/>
<dbReference type="PANTHER" id="PTHR19308:SF8">
    <property type="entry name" value="STAR-RELATED LIPID TRANSFER PROTEIN 7, MITOCHONDRIAL"/>
    <property type="match status" value="1"/>
</dbReference>
<dbReference type="SUPFAM" id="SSF55961">
    <property type="entry name" value="Bet v1-like"/>
    <property type="match status" value="1"/>
</dbReference>
<dbReference type="OrthoDB" id="1295045at2759"/>
<evidence type="ECO:0000256" key="5">
    <source>
        <dbReference type="ARBA" id="ARBA00022990"/>
    </source>
</evidence>
<feature type="non-terminal residue" evidence="13">
    <location>
        <position position="248"/>
    </location>
</feature>
<dbReference type="PhylomeDB" id="E9FX32"/>
<dbReference type="eggNOG" id="KOG2761">
    <property type="taxonomic scope" value="Eukaryota"/>
</dbReference>
<dbReference type="Proteomes" id="UP000000305">
    <property type="component" value="Unassembled WGS sequence"/>
</dbReference>
<dbReference type="AlphaFoldDB" id="E9FX32"/>
<keyword evidence="14" id="KW-1185">Reference proteome</keyword>
<evidence type="ECO:0000256" key="8">
    <source>
        <dbReference type="ARBA" id="ARBA00063535"/>
    </source>
</evidence>